<reference evidence="5" key="1">
    <citation type="journal article" date="2019" name="Int. J. Syst. Evol. Microbiol.">
        <title>The Global Catalogue of Microorganisms (GCM) 10K type strain sequencing project: providing services to taxonomists for standard genome sequencing and annotation.</title>
        <authorList>
            <consortium name="The Broad Institute Genomics Platform"/>
            <consortium name="The Broad Institute Genome Sequencing Center for Infectious Disease"/>
            <person name="Wu L."/>
            <person name="Ma J."/>
        </authorList>
    </citation>
    <scope>NUCLEOTIDE SEQUENCE [LARGE SCALE GENOMIC DNA]</scope>
    <source>
        <strain evidence="5">CCUG 63418</strain>
    </source>
</reference>
<dbReference type="InterPro" id="IPR029057">
    <property type="entry name" value="PRTase-like"/>
</dbReference>
<comment type="caution">
    <text evidence="4">The sequence shown here is derived from an EMBL/GenBank/DDBJ whole genome shotgun (WGS) entry which is preliminary data.</text>
</comment>
<evidence type="ECO:0000313" key="4">
    <source>
        <dbReference type="EMBL" id="MFD0750554.1"/>
    </source>
</evidence>
<dbReference type="Pfam" id="PF18912">
    <property type="entry name" value="DZR_2"/>
    <property type="match status" value="1"/>
</dbReference>
<gene>
    <name evidence="4" type="ORF">ACFQZS_10395</name>
</gene>
<feature type="domain" description="Double zinc ribbon" evidence="3">
    <location>
        <begin position="13"/>
        <end position="44"/>
    </location>
</feature>
<dbReference type="SUPFAM" id="SSF53271">
    <property type="entry name" value="PRTase-like"/>
    <property type="match status" value="1"/>
</dbReference>
<dbReference type="InterPro" id="IPR044005">
    <property type="entry name" value="DZR_2"/>
</dbReference>
<dbReference type="InterPro" id="IPR000836">
    <property type="entry name" value="PRTase_dom"/>
</dbReference>
<evidence type="ECO:0000256" key="1">
    <source>
        <dbReference type="ARBA" id="ARBA00008007"/>
    </source>
</evidence>
<evidence type="ECO:0000313" key="5">
    <source>
        <dbReference type="Proteomes" id="UP001596958"/>
    </source>
</evidence>
<dbReference type="CDD" id="cd06223">
    <property type="entry name" value="PRTases_typeI"/>
    <property type="match status" value="1"/>
</dbReference>
<comment type="similarity">
    <text evidence="1">Belongs to the ComF/GntX family.</text>
</comment>
<accession>A0ABW2YVR5</accession>
<dbReference type="PANTHER" id="PTHR47505:SF1">
    <property type="entry name" value="DNA UTILIZATION PROTEIN YHGH"/>
    <property type="match status" value="1"/>
</dbReference>
<name>A0ABW2YVR5_9SPHI</name>
<protein>
    <submittedName>
        <fullName evidence="4">ComF family protein</fullName>
    </submittedName>
</protein>
<dbReference type="PANTHER" id="PTHR47505">
    <property type="entry name" value="DNA UTILIZATION PROTEIN YHGH"/>
    <property type="match status" value="1"/>
</dbReference>
<feature type="domain" description="Phosphoribosyltransferase" evidence="2">
    <location>
        <begin position="141"/>
        <end position="228"/>
    </location>
</feature>
<proteinExistence type="inferred from homology"/>
<keyword evidence="5" id="KW-1185">Reference proteome</keyword>
<dbReference type="Proteomes" id="UP001596958">
    <property type="component" value="Unassembled WGS sequence"/>
</dbReference>
<dbReference type="EMBL" id="JBHTHU010000006">
    <property type="protein sequence ID" value="MFD0750554.1"/>
    <property type="molecule type" value="Genomic_DNA"/>
</dbReference>
<evidence type="ECO:0000259" key="2">
    <source>
        <dbReference type="Pfam" id="PF00156"/>
    </source>
</evidence>
<organism evidence="4 5">
    <name type="scientific">Mucilaginibacter calamicampi</name>
    <dbReference type="NCBI Taxonomy" id="1302352"/>
    <lineage>
        <taxon>Bacteria</taxon>
        <taxon>Pseudomonadati</taxon>
        <taxon>Bacteroidota</taxon>
        <taxon>Sphingobacteriia</taxon>
        <taxon>Sphingobacteriales</taxon>
        <taxon>Sphingobacteriaceae</taxon>
        <taxon>Mucilaginibacter</taxon>
    </lineage>
</organism>
<evidence type="ECO:0000259" key="3">
    <source>
        <dbReference type="Pfam" id="PF18912"/>
    </source>
</evidence>
<dbReference type="RefSeq" id="WP_377099921.1">
    <property type="nucleotide sequence ID" value="NZ_JBHTHU010000006.1"/>
</dbReference>
<sequence length="232" mass="26084">MNVLSRYLADFSALLFPHLCPACGEALMANEHVICTDCRYSLPFTNFHLQPDNVVARQFWGKLNIEAAYAMYFFSKGGKVQNLLHHLKYKNMPQIGQVLGAIAGEQLLKSGAFKQIDYIIPVPLHKRRLKERGYNQSACFGEGLAEKLNAEMLENNLIRIRHTDTQTHKSRFARFENMQEVFAVSNPGQLINKHILLVDDTVTTGSTLEACGIELLKIEGVKLSIATIAYAE</sequence>
<dbReference type="Pfam" id="PF00156">
    <property type="entry name" value="Pribosyltran"/>
    <property type="match status" value="1"/>
</dbReference>
<dbReference type="Gene3D" id="3.40.50.2020">
    <property type="match status" value="1"/>
</dbReference>
<dbReference type="InterPro" id="IPR051910">
    <property type="entry name" value="ComF/GntX_DNA_util-trans"/>
</dbReference>